<dbReference type="Proteomes" id="UP000737018">
    <property type="component" value="Unassembled WGS sequence"/>
</dbReference>
<feature type="coiled-coil region" evidence="4">
    <location>
        <begin position="629"/>
        <end position="660"/>
    </location>
</feature>
<sequence>MELKVSSPKPLGLSPSDCVSDPEEKEVSDDDDDDRNHKHRRRETRSQSLERDAPEHVITRPYRRRNKPYENGHAFRDFESQASEKDLYTKFERRRPGLMPLARSPLDLNQRIRANQTFSGDSGPGRGRGRDSGSWNQRDSRFSSVDIASQMVQQGSIPPSLYNGRGLPNVSNAQSASWSAFGLIPGLPTGGLDTIHSIGLQGTLRPPINSSMNMGIPRQRCRDFEERGFCLRGDMCPMEHGVNRIVIEDVQSLSQFNLPVSLPSVHLLGAPAGTGPLPSVSASSTALMNSKGLHGKSSKPGMADDGLGLNGAFPGSGCVNGADLYDPDQPLWNNNCPETSSALLSLQSPKIHETDSTLNDDPSDRHLGRLCDSADNECLVRSTGTGVGSQGTSLSVWGRIGSSKNRLDVKGKIDSTMSSSDYLENEAKEDKGTLASVQGTSRQGKRIIAEDVGPKAMDSSPKTPSDNMRNIRKPSQKALRTLFVNGIPQRNNKREALLSHFQKFGEVIDIYIPANGERAFVQFSKREEAEAALKAPDAVMGNRFIKLWWANRDSIPDDGISSGSSVSVTPQGVTAASASYHPSIVSKGKDINQPAASRSSVLHASDASVSVSDHPKPVISDAPKAPPPLQKKLESLEQLKEELRKKQELLDQKRNDFRLQLQKLEKHATKGEVVAEQLAKRPKVEIAADIAKAATPRSSHDPGSAVVSPRTEMVGDKIKSVDNVLSHSPKASTHTSLQESTNLKQPNRLLAPVGAPFLMNRYKLDNRPTGFRIIPPLPAGLASVAVLKEHFSSYGDLSTVELEDIDVSESEASKICSACITFTTRRSAERAFANGKCWEDHNLKFMWLTSSNSRSDSGGSENSPSTHKGHSEPEIQPAETYSEPDIQPAETYSEPDVQPAETLPSIVSEEVTTSENGDPEGLERKSGVEHMELGEDSQPGASPKSADGDVAIDHASASPEIYRFDDPNPGYSQSPFNPIHMDNGNGNENGYGGFGENGISISISIDNGVFIFDVLVLPPSIEMELEEGSSLLSTMVTLPKRSSTSPPQLFLPLWPWVSRFGAWCLWPWVSRYGADQREI</sequence>
<comment type="caution">
    <text evidence="8">The sequence shown here is derived from an EMBL/GenBank/DDBJ whole genome shotgun (WGS) entry which is preliminary data.</text>
</comment>
<evidence type="ECO:0000256" key="2">
    <source>
        <dbReference type="PROSITE-ProRule" id="PRU00176"/>
    </source>
</evidence>
<dbReference type="PANTHER" id="PTHR14398:SF0">
    <property type="entry name" value="ZINC FINGER PROTEIN SWM"/>
    <property type="match status" value="1"/>
</dbReference>
<dbReference type="InterPro" id="IPR045137">
    <property type="entry name" value="RBM26/27"/>
</dbReference>
<evidence type="ECO:0000313" key="9">
    <source>
        <dbReference type="Proteomes" id="UP000737018"/>
    </source>
</evidence>
<feature type="compositionally biased region" description="Polar residues" evidence="5">
    <location>
        <begin position="594"/>
        <end position="611"/>
    </location>
</feature>
<dbReference type="InterPro" id="IPR035979">
    <property type="entry name" value="RBD_domain_sf"/>
</dbReference>
<keyword evidence="1 2" id="KW-0694">RNA-binding</keyword>
<dbReference type="GO" id="GO:0008270">
    <property type="term" value="F:zinc ion binding"/>
    <property type="evidence" value="ECO:0007669"/>
    <property type="project" value="UniProtKB-KW"/>
</dbReference>
<evidence type="ECO:0008006" key="10">
    <source>
        <dbReference type="Google" id="ProtNLM"/>
    </source>
</evidence>
<feature type="region of interest" description="Disordered" evidence="5">
    <location>
        <begin position="585"/>
        <end position="629"/>
    </location>
</feature>
<evidence type="ECO:0000256" key="5">
    <source>
        <dbReference type="SAM" id="MobiDB-lite"/>
    </source>
</evidence>
<feature type="region of interest" description="Disordered" evidence="5">
    <location>
        <begin position="422"/>
        <end position="442"/>
    </location>
</feature>
<feature type="compositionally biased region" description="Acidic residues" evidence="5">
    <location>
        <begin position="20"/>
        <end position="33"/>
    </location>
</feature>
<evidence type="ECO:0000313" key="8">
    <source>
        <dbReference type="EMBL" id="KAF3958112.1"/>
    </source>
</evidence>
<dbReference type="PANTHER" id="PTHR14398">
    <property type="entry name" value="RNA RECOGNITION RRM/RNP DOMAIN"/>
    <property type="match status" value="1"/>
</dbReference>
<dbReference type="Pfam" id="PF00076">
    <property type="entry name" value="RRM_1"/>
    <property type="match status" value="1"/>
</dbReference>
<gene>
    <name evidence="8" type="ORF">CMV_016941</name>
</gene>
<accession>A0A8J4R5M4</accession>
<evidence type="ECO:0000259" key="7">
    <source>
        <dbReference type="PROSITE" id="PS50103"/>
    </source>
</evidence>
<feature type="zinc finger region" description="C3H1-type" evidence="3">
    <location>
        <begin position="215"/>
        <end position="243"/>
    </location>
</feature>
<feature type="compositionally biased region" description="Basic and acidic residues" evidence="5">
    <location>
        <begin position="44"/>
        <end position="58"/>
    </location>
</feature>
<dbReference type="SUPFAM" id="SSF54928">
    <property type="entry name" value="RNA-binding domain, RBD"/>
    <property type="match status" value="2"/>
</dbReference>
<dbReference type="PROSITE" id="PS50103">
    <property type="entry name" value="ZF_C3H1"/>
    <property type="match status" value="1"/>
</dbReference>
<dbReference type="PROSITE" id="PS50102">
    <property type="entry name" value="RRM"/>
    <property type="match status" value="1"/>
</dbReference>
<keyword evidence="9" id="KW-1185">Reference proteome</keyword>
<keyword evidence="4" id="KW-0175">Coiled coil</keyword>
<dbReference type="SMART" id="SM00356">
    <property type="entry name" value="ZnF_C3H1"/>
    <property type="match status" value="1"/>
</dbReference>
<feature type="domain" description="RRM" evidence="6">
    <location>
        <begin position="480"/>
        <end position="552"/>
    </location>
</feature>
<evidence type="ECO:0000256" key="3">
    <source>
        <dbReference type="PROSITE-ProRule" id="PRU00723"/>
    </source>
</evidence>
<keyword evidence="3" id="KW-0479">Metal-binding</keyword>
<proteinExistence type="predicted"/>
<dbReference type="FunFam" id="3.30.70.330:FF:000719">
    <property type="entry name" value="Predicted protein"/>
    <property type="match status" value="1"/>
</dbReference>
<feature type="region of interest" description="Disordered" evidence="5">
    <location>
        <begin position="852"/>
        <end position="925"/>
    </location>
</feature>
<evidence type="ECO:0000259" key="6">
    <source>
        <dbReference type="PROSITE" id="PS50102"/>
    </source>
</evidence>
<dbReference type="InterPro" id="IPR012677">
    <property type="entry name" value="Nucleotide-bd_a/b_plait_sf"/>
</dbReference>
<dbReference type="GO" id="GO:0005634">
    <property type="term" value="C:nucleus"/>
    <property type="evidence" value="ECO:0007669"/>
    <property type="project" value="TreeGrafter"/>
</dbReference>
<dbReference type="GO" id="GO:0003723">
    <property type="term" value="F:RNA binding"/>
    <property type="evidence" value="ECO:0007669"/>
    <property type="project" value="UniProtKB-UniRule"/>
</dbReference>
<keyword evidence="3" id="KW-0862">Zinc</keyword>
<dbReference type="SMART" id="SM00360">
    <property type="entry name" value="RRM"/>
    <property type="match status" value="1"/>
</dbReference>
<dbReference type="CDD" id="cd12257">
    <property type="entry name" value="RRM1_RBM26_like"/>
    <property type="match status" value="1"/>
</dbReference>
<keyword evidence="3" id="KW-0863">Zinc-finger</keyword>
<organism evidence="8 9">
    <name type="scientific">Castanea mollissima</name>
    <name type="common">Chinese chestnut</name>
    <dbReference type="NCBI Taxonomy" id="60419"/>
    <lineage>
        <taxon>Eukaryota</taxon>
        <taxon>Viridiplantae</taxon>
        <taxon>Streptophyta</taxon>
        <taxon>Embryophyta</taxon>
        <taxon>Tracheophyta</taxon>
        <taxon>Spermatophyta</taxon>
        <taxon>Magnoliopsida</taxon>
        <taxon>eudicotyledons</taxon>
        <taxon>Gunneridae</taxon>
        <taxon>Pentapetalae</taxon>
        <taxon>rosids</taxon>
        <taxon>fabids</taxon>
        <taxon>Fagales</taxon>
        <taxon>Fagaceae</taxon>
        <taxon>Castanea</taxon>
    </lineage>
</organism>
<feature type="compositionally biased region" description="Low complexity" evidence="5">
    <location>
        <begin position="852"/>
        <end position="865"/>
    </location>
</feature>
<dbReference type="OrthoDB" id="443401at2759"/>
<dbReference type="InterPro" id="IPR000571">
    <property type="entry name" value="Znf_CCCH"/>
</dbReference>
<feature type="region of interest" description="Disordered" evidence="5">
    <location>
        <begin position="1"/>
        <end position="81"/>
    </location>
</feature>
<name>A0A8J4R5M4_9ROSI</name>
<protein>
    <recommendedName>
        <fullName evidence="10">Zinc finger CCCH domain-containing protein 41</fullName>
    </recommendedName>
</protein>
<feature type="domain" description="C3H1-type" evidence="7">
    <location>
        <begin position="215"/>
        <end position="243"/>
    </location>
</feature>
<dbReference type="Gene3D" id="3.30.70.330">
    <property type="match status" value="2"/>
</dbReference>
<feature type="region of interest" description="Disordered" evidence="5">
    <location>
        <begin position="115"/>
        <end position="138"/>
    </location>
</feature>
<dbReference type="AlphaFoldDB" id="A0A8J4R5M4"/>
<evidence type="ECO:0000256" key="1">
    <source>
        <dbReference type="ARBA" id="ARBA00022884"/>
    </source>
</evidence>
<dbReference type="InterPro" id="IPR000504">
    <property type="entry name" value="RRM_dom"/>
</dbReference>
<reference evidence="8" key="1">
    <citation type="submission" date="2020-03" db="EMBL/GenBank/DDBJ databases">
        <title>Castanea mollissima Vanexum genome sequencing.</title>
        <authorList>
            <person name="Staton M."/>
        </authorList>
    </citation>
    <scope>NUCLEOTIDE SEQUENCE</scope>
    <source>
        <tissue evidence="8">Leaf</tissue>
    </source>
</reference>
<dbReference type="EMBL" id="JRKL02002636">
    <property type="protein sequence ID" value="KAF3958112.1"/>
    <property type="molecule type" value="Genomic_DNA"/>
</dbReference>
<evidence type="ECO:0000256" key="4">
    <source>
        <dbReference type="SAM" id="Coils"/>
    </source>
</evidence>
<feature type="compositionally biased region" description="Basic and acidic residues" evidence="5">
    <location>
        <begin position="67"/>
        <end position="81"/>
    </location>
</feature>